<feature type="region of interest" description="Disordered" evidence="2">
    <location>
        <begin position="203"/>
        <end position="228"/>
    </location>
</feature>
<feature type="transmembrane region" description="Helical" evidence="3">
    <location>
        <begin position="232"/>
        <end position="255"/>
    </location>
</feature>
<dbReference type="RefSeq" id="XP_047774349.1">
    <property type="nucleotide sequence ID" value="XM_047921068.1"/>
</dbReference>
<feature type="region of interest" description="Disordered" evidence="2">
    <location>
        <begin position="304"/>
        <end position="330"/>
    </location>
</feature>
<evidence type="ECO:0000256" key="4">
    <source>
        <dbReference type="SAM" id="SignalP"/>
    </source>
</evidence>
<keyword evidence="4" id="KW-0732">Signal</keyword>
<proteinExistence type="predicted"/>
<keyword evidence="6" id="KW-1185">Reference proteome</keyword>
<sequence>MWPRHPRSPPATSLFPNHAAFAALLLLSLGYGATTPVNRTIDDYLGDSATGARPVFSPGWNYGPTCPGCYVQPDIALTFDRSWHDTTVSVYSVTTNISIEFTGTALWVYGIVPNYVRNANTLVNVSFALDGAPAGNYTHQPSSSTEFFYNVTLFSTTALENVAHTLVMTPQGTAEASYLAFDWAEYTYEEEVVSSSTVQSAATSSSSSIPSQTPASQSTENANTTPKHNPPVAAIAGGVVGGLCGLALLAILFYLCQRASRRGSTTGRADADGDPMAKVDPFLYPSTFQIGRAAGISLHGNPSSLASPSADLRAPTSSHGEDGAYVSSAELSSETGALPVSLGARRSVLPRPAAPRANQKVARRREEISRQVRDVEDILAELRRRQSVLSARSSPSVLPGGMSDAPVQGGEPPPSVAQALLPDQDGMVMEEWGRRIDRLQTELERLRAEQEGIVLRDPPPAYV</sequence>
<keyword evidence="3" id="KW-0812">Transmembrane</keyword>
<feature type="signal peptide" evidence="4">
    <location>
        <begin position="1"/>
        <end position="34"/>
    </location>
</feature>
<dbReference type="EMBL" id="JADCUA010000027">
    <property type="protein sequence ID" value="KAH9831188.1"/>
    <property type="molecule type" value="Genomic_DNA"/>
</dbReference>
<evidence type="ECO:0000313" key="6">
    <source>
        <dbReference type="Proteomes" id="UP000814176"/>
    </source>
</evidence>
<dbReference type="Pfam" id="PF03229">
    <property type="entry name" value="Alpha_GJ"/>
    <property type="match status" value="1"/>
</dbReference>
<accession>A0ABQ8K315</accession>
<evidence type="ECO:0000256" key="1">
    <source>
        <dbReference type="SAM" id="Coils"/>
    </source>
</evidence>
<protein>
    <submittedName>
        <fullName evidence="5">Uncharacterized protein</fullName>
    </submittedName>
</protein>
<feature type="chain" id="PRO_5046183238" evidence="4">
    <location>
        <begin position="35"/>
        <end position="463"/>
    </location>
</feature>
<keyword evidence="3" id="KW-0472">Membrane</keyword>
<feature type="region of interest" description="Disordered" evidence="2">
    <location>
        <begin position="389"/>
        <end position="417"/>
    </location>
</feature>
<name>A0ABQ8K315_9APHY</name>
<gene>
    <name evidence="5" type="ORF">C8Q71DRAFT_715813</name>
</gene>
<evidence type="ECO:0000256" key="2">
    <source>
        <dbReference type="SAM" id="MobiDB-lite"/>
    </source>
</evidence>
<comment type="caution">
    <text evidence="5">The sequence shown here is derived from an EMBL/GenBank/DDBJ whole genome shotgun (WGS) entry which is preliminary data.</text>
</comment>
<feature type="coiled-coil region" evidence="1">
    <location>
        <begin position="429"/>
        <end position="456"/>
    </location>
</feature>
<organism evidence="5 6">
    <name type="scientific">Rhodofomes roseus</name>
    <dbReference type="NCBI Taxonomy" id="34475"/>
    <lineage>
        <taxon>Eukaryota</taxon>
        <taxon>Fungi</taxon>
        <taxon>Dikarya</taxon>
        <taxon>Basidiomycota</taxon>
        <taxon>Agaricomycotina</taxon>
        <taxon>Agaricomycetes</taxon>
        <taxon>Polyporales</taxon>
        <taxon>Rhodofomes</taxon>
    </lineage>
</organism>
<keyword evidence="3" id="KW-1133">Transmembrane helix</keyword>
<feature type="compositionally biased region" description="Low complexity" evidence="2">
    <location>
        <begin position="203"/>
        <end position="218"/>
    </location>
</feature>
<dbReference type="Proteomes" id="UP000814176">
    <property type="component" value="Unassembled WGS sequence"/>
</dbReference>
<keyword evidence="1" id="KW-0175">Coiled coil</keyword>
<dbReference type="Gene3D" id="2.60.120.260">
    <property type="entry name" value="Galactose-binding domain-like"/>
    <property type="match status" value="1"/>
</dbReference>
<reference evidence="5 6" key="1">
    <citation type="journal article" date="2021" name="Environ. Microbiol.">
        <title>Gene family expansions and transcriptome signatures uncover fungal adaptations to wood decay.</title>
        <authorList>
            <person name="Hage H."/>
            <person name="Miyauchi S."/>
            <person name="Viragh M."/>
            <person name="Drula E."/>
            <person name="Min B."/>
            <person name="Chaduli D."/>
            <person name="Navarro D."/>
            <person name="Favel A."/>
            <person name="Norest M."/>
            <person name="Lesage-Meessen L."/>
            <person name="Balint B."/>
            <person name="Merenyi Z."/>
            <person name="de Eugenio L."/>
            <person name="Morin E."/>
            <person name="Martinez A.T."/>
            <person name="Baldrian P."/>
            <person name="Stursova M."/>
            <person name="Martinez M.J."/>
            <person name="Novotny C."/>
            <person name="Magnuson J.K."/>
            <person name="Spatafora J.W."/>
            <person name="Maurice S."/>
            <person name="Pangilinan J."/>
            <person name="Andreopoulos W."/>
            <person name="LaButti K."/>
            <person name="Hundley H."/>
            <person name="Na H."/>
            <person name="Kuo A."/>
            <person name="Barry K."/>
            <person name="Lipzen A."/>
            <person name="Henrissat B."/>
            <person name="Riley R."/>
            <person name="Ahrendt S."/>
            <person name="Nagy L.G."/>
            <person name="Grigoriev I.V."/>
            <person name="Martin F."/>
            <person name="Rosso M.N."/>
        </authorList>
    </citation>
    <scope>NUCLEOTIDE SEQUENCE [LARGE SCALE GENOMIC DNA]</scope>
    <source>
        <strain evidence="5 6">CIRM-BRFM 1785</strain>
    </source>
</reference>
<dbReference type="InterPro" id="IPR004913">
    <property type="entry name" value="Herpes_gJ"/>
</dbReference>
<evidence type="ECO:0000313" key="5">
    <source>
        <dbReference type="EMBL" id="KAH9831188.1"/>
    </source>
</evidence>
<evidence type="ECO:0000256" key="3">
    <source>
        <dbReference type="SAM" id="Phobius"/>
    </source>
</evidence>
<dbReference type="GeneID" id="72001800"/>